<protein>
    <recommendedName>
        <fullName evidence="4">DUF4440 domain-containing protein</fullName>
    </recommendedName>
</protein>
<keyword evidence="3" id="KW-1185">Reference proteome</keyword>
<comment type="caution">
    <text evidence="2">The sequence shown here is derived from an EMBL/GenBank/DDBJ whole genome shotgun (WGS) entry which is preliminary data.</text>
</comment>
<dbReference type="Proteomes" id="UP001239462">
    <property type="component" value="Unassembled WGS sequence"/>
</dbReference>
<dbReference type="EMBL" id="JASZZN010000002">
    <property type="protein sequence ID" value="MDM4014297.1"/>
    <property type="molecule type" value="Genomic_DNA"/>
</dbReference>
<sequence length="185" mass="20253">MMTIFAEQPWLISGMIALLVVGLFVAWTNTGEKNLAISGIVIALLIPGAFIVANAIETDREAILRTIETTAAAAEQNDRESVVVVIADRETRQRALNELSSYEFERVRVGNIKIQFVEGSLPLEATVDLDATVRGGLASGRVQGMTIPRRVILTMQKQSDGQWKVIDYTHVSLTGDPDGFTPNRI</sequence>
<keyword evidence="1" id="KW-0812">Transmembrane</keyword>
<proteinExistence type="predicted"/>
<keyword evidence="1" id="KW-1133">Transmembrane helix</keyword>
<keyword evidence="1" id="KW-0472">Membrane</keyword>
<evidence type="ECO:0000313" key="2">
    <source>
        <dbReference type="EMBL" id="MDM4014297.1"/>
    </source>
</evidence>
<name>A0ABT7PCT7_9BACT</name>
<evidence type="ECO:0008006" key="4">
    <source>
        <dbReference type="Google" id="ProtNLM"/>
    </source>
</evidence>
<accession>A0ABT7PCT7</accession>
<reference evidence="2 3" key="1">
    <citation type="submission" date="2023-06" db="EMBL/GenBank/DDBJ databases">
        <title>Roseiconus lacunae JC819 isolated from Gulf of Mannar region, Tamil Nadu.</title>
        <authorList>
            <person name="Pk S."/>
            <person name="Ch S."/>
            <person name="Ch V.R."/>
        </authorList>
    </citation>
    <scope>NUCLEOTIDE SEQUENCE [LARGE SCALE GENOMIC DNA]</scope>
    <source>
        <strain evidence="2 3">JC819</strain>
    </source>
</reference>
<feature type="transmembrane region" description="Helical" evidence="1">
    <location>
        <begin position="35"/>
        <end position="56"/>
    </location>
</feature>
<organism evidence="2 3">
    <name type="scientific">Roseiconus lacunae</name>
    <dbReference type="NCBI Taxonomy" id="2605694"/>
    <lineage>
        <taxon>Bacteria</taxon>
        <taxon>Pseudomonadati</taxon>
        <taxon>Planctomycetota</taxon>
        <taxon>Planctomycetia</taxon>
        <taxon>Pirellulales</taxon>
        <taxon>Pirellulaceae</taxon>
        <taxon>Roseiconus</taxon>
    </lineage>
</organism>
<evidence type="ECO:0000313" key="3">
    <source>
        <dbReference type="Proteomes" id="UP001239462"/>
    </source>
</evidence>
<dbReference type="RefSeq" id="WP_230774608.1">
    <property type="nucleotide sequence ID" value="NZ_CP141221.1"/>
</dbReference>
<feature type="transmembrane region" description="Helical" evidence="1">
    <location>
        <begin position="9"/>
        <end position="29"/>
    </location>
</feature>
<evidence type="ECO:0000256" key="1">
    <source>
        <dbReference type="SAM" id="Phobius"/>
    </source>
</evidence>
<gene>
    <name evidence="2" type="ORF">QTN89_02565</name>
</gene>